<feature type="transmembrane region" description="Helical" evidence="17">
    <location>
        <begin position="58"/>
        <end position="78"/>
    </location>
</feature>
<evidence type="ECO:0000256" key="5">
    <source>
        <dbReference type="ARBA" id="ARBA00022553"/>
    </source>
</evidence>
<dbReference type="SUPFAM" id="SSF81653">
    <property type="entry name" value="Calcium ATPase, transduction domain A"/>
    <property type="match status" value="1"/>
</dbReference>
<dbReference type="InterPro" id="IPR008250">
    <property type="entry name" value="ATPase_P-typ_transduc_dom_A_sf"/>
</dbReference>
<evidence type="ECO:0000256" key="17">
    <source>
        <dbReference type="RuleBase" id="RU362081"/>
    </source>
</evidence>
<keyword evidence="10 17" id="KW-0067">ATP-binding</keyword>
<evidence type="ECO:0000256" key="18">
    <source>
        <dbReference type="SAM" id="MobiDB-lite"/>
    </source>
</evidence>
<sequence>MESSHERHAHHGHEAREPSPRLPAPAGPSAHADHGTHRVGMEHHAGHWHQVADFQRRFWIALVLAVPVVLTAPLVQRALGRSLALPGDPWTRWALSSAIFFYGGWPFLRGAREEARRRQPGMMTLIALATAAAYAYSTATVFGLPGEGFFWELATLIVVMLLGHWIEMRSVLGASRALEELVKLLPAETHRILPDGSEQDVPVADLKPGDRVRVRPGEKIPVDGVVVEGASSINEAMLTGESRPIEKGPGDRVIGGALNGEGMLIVEVQRTGRDTYLAQVIELVRQAQETRSRTQDLANRAAFGLTLVAVGGGLLTLGAWLARGMDLSFALERMVTVMVIACPHALGLAVPLVVAISTALAARNGLLIRDRTAFERAKDVSAVIFDKTGTLTQGRFGVTDVFAQDGLTEDEVLRIAASLEQASEHPIARGIVEAAQARGLPLQPVEAFRAIPGKGVVGQLNGTEYVVVSPRYLQTMGLRVEDPRVEAAAAQGKTVVVLVSGDRVLGALALADLIRPESREAVERLKAMGIAVMMLTGDSRAVASWVAQELGLSDFFAEVLPHEKAEKVREVQARGHVVAMVGDGVNDAPALVQADVGIAIGAGTDVAVESADIVLVRNDPRDVVAVIHLARSTYRKMQENLLWATGYNTVALPLAAGALYPLGILLSPAIGALLMSLSTIAVAINAQRLWAFRRLKA</sequence>
<feature type="transmembrane region" description="Helical" evidence="17">
    <location>
        <begin position="334"/>
        <end position="362"/>
    </location>
</feature>
<dbReference type="InterPro" id="IPR018303">
    <property type="entry name" value="ATPase_P-typ_P_site"/>
</dbReference>
<evidence type="ECO:0000256" key="3">
    <source>
        <dbReference type="ARBA" id="ARBA00022448"/>
    </source>
</evidence>
<evidence type="ECO:0000256" key="6">
    <source>
        <dbReference type="ARBA" id="ARBA00022692"/>
    </source>
</evidence>
<protein>
    <submittedName>
        <fullName evidence="20">Copper-exporting P-type ATPase B</fullName>
        <ecNumber evidence="20">3.6.3.54</ecNumber>
    </submittedName>
</protein>
<evidence type="ECO:0000256" key="12">
    <source>
        <dbReference type="ARBA" id="ARBA00022967"/>
    </source>
</evidence>
<organism evidence="20 21">
    <name type="scientific">Candidatus Thermoflexus japonica</name>
    <dbReference type="NCBI Taxonomy" id="2035417"/>
    <lineage>
        <taxon>Bacteria</taxon>
        <taxon>Bacillati</taxon>
        <taxon>Chloroflexota</taxon>
        <taxon>Thermoflexia</taxon>
        <taxon>Thermoflexales</taxon>
        <taxon>Thermoflexaceae</taxon>
        <taxon>Thermoflexus</taxon>
    </lineage>
</organism>
<keyword evidence="14" id="KW-0186">Copper</keyword>
<reference evidence="21" key="1">
    <citation type="submission" date="2017-09" db="EMBL/GenBank/DDBJ databases">
        <title>Metaegenomics of thermophilic ammonia-oxidizing enrichment culture.</title>
        <authorList>
            <person name="Kato S."/>
            <person name="Suzuki K."/>
        </authorList>
    </citation>
    <scope>NUCLEOTIDE SEQUENCE [LARGE SCALE GENOMIC DNA]</scope>
</reference>
<feature type="region of interest" description="Disordered" evidence="18">
    <location>
        <begin position="1"/>
        <end position="36"/>
    </location>
</feature>
<keyword evidence="4 17" id="KW-1003">Cell membrane</keyword>
<dbReference type="NCBIfam" id="TIGR01494">
    <property type="entry name" value="ATPase_P-type"/>
    <property type="match status" value="1"/>
</dbReference>
<evidence type="ECO:0000256" key="11">
    <source>
        <dbReference type="ARBA" id="ARBA00022842"/>
    </source>
</evidence>
<comment type="subcellular location">
    <subcellularLocation>
        <location evidence="1">Cell membrane</location>
        <topology evidence="1">Multi-pass membrane protein</topology>
    </subcellularLocation>
</comment>
<evidence type="ECO:0000256" key="16">
    <source>
        <dbReference type="ARBA" id="ARBA00023136"/>
    </source>
</evidence>
<dbReference type="GO" id="GO:0043682">
    <property type="term" value="F:P-type divalent copper transporter activity"/>
    <property type="evidence" value="ECO:0007669"/>
    <property type="project" value="TreeGrafter"/>
</dbReference>
<keyword evidence="6 17" id="KW-0812">Transmembrane</keyword>
<dbReference type="AlphaFoldDB" id="A0A2H5Y339"/>
<dbReference type="PANTHER" id="PTHR43520:SF5">
    <property type="entry name" value="CATION-TRANSPORTING P-TYPE ATPASE-RELATED"/>
    <property type="match status" value="1"/>
</dbReference>
<evidence type="ECO:0000256" key="1">
    <source>
        <dbReference type="ARBA" id="ARBA00004651"/>
    </source>
</evidence>
<name>A0A2H5Y339_9CHLR</name>
<dbReference type="InterPro" id="IPR023298">
    <property type="entry name" value="ATPase_P-typ_TM_dom_sf"/>
</dbReference>
<dbReference type="InterPro" id="IPR001757">
    <property type="entry name" value="P_typ_ATPase"/>
</dbReference>
<dbReference type="NCBIfam" id="TIGR01511">
    <property type="entry name" value="ATPase-IB1_Cu"/>
    <property type="match status" value="1"/>
</dbReference>
<dbReference type="Pfam" id="PF00122">
    <property type="entry name" value="E1-E2_ATPase"/>
    <property type="match status" value="1"/>
</dbReference>
<keyword evidence="16 17" id="KW-0472">Membrane</keyword>
<dbReference type="SUPFAM" id="SSF81665">
    <property type="entry name" value="Calcium ATPase, transmembrane domain M"/>
    <property type="match status" value="1"/>
</dbReference>
<keyword evidence="7 17" id="KW-0479">Metal-binding</keyword>
<keyword evidence="20" id="KW-0378">Hydrolase</keyword>
<evidence type="ECO:0000256" key="7">
    <source>
        <dbReference type="ARBA" id="ARBA00022723"/>
    </source>
</evidence>
<keyword evidence="15" id="KW-0406">Ion transport</keyword>
<dbReference type="SFLD" id="SFLDG00002">
    <property type="entry name" value="C1.7:_P-type_atpase_like"/>
    <property type="match status" value="1"/>
</dbReference>
<feature type="transmembrane region" description="Helical" evidence="17">
    <location>
        <begin position="90"/>
        <end position="108"/>
    </location>
</feature>
<dbReference type="SFLD" id="SFLDS00003">
    <property type="entry name" value="Haloacid_Dehalogenase"/>
    <property type="match status" value="1"/>
</dbReference>
<evidence type="ECO:0000256" key="10">
    <source>
        <dbReference type="ARBA" id="ARBA00022840"/>
    </source>
</evidence>
<dbReference type="InterPro" id="IPR044492">
    <property type="entry name" value="P_typ_ATPase_HD_dom"/>
</dbReference>
<dbReference type="Proteomes" id="UP000236642">
    <property type="component" value="Unassembled WGS sequence"/>
</dbReference>
<dbReference type="Gene3D" id="2.70.150.10">
    <property type="entry name" value="Calcium-transporting ATPase, cytoplasmic transduction domain A"/>
    <property type="match status" value="1"/>
</dbReference>
<evidence type="ECO:0000256" key="15">
    <source>
        <dbReference type="ARBA" id="ARBA00023065"/>
    </source>
</evidence>
<feature type="transmembrane region" description="Helical" evidence="17">
    <location>
        <begin position="149"/>
        <end position="166"/>
    </location>
</feature>
<evidence type="ECO:0000256" key="14">
    <source>
        <dbReference type="ARBA" id="ARBA00023008"/>
    </source>
</evidence>
<feature type="transmembrane region" description="Helical" evidence="17">
    <location>
        <begin position="120"/>
        <end position="137"/>
    </location>
</feature>
<dbReference type="EC" id="3.6.3.54" evidence="20"/>
<comment type="similarity">
    <text evidence="2 17">Belongs to the cation transport ATPase (P-type) (TC 3.A.3) family. Type IB subfamily.</text>
</comment>
<dbReference type="PRINTS" id="PR00119">
    <property type="entry name" value="CATATPASE"/>
</dbReference>
<keyword evidence="8 17" id="KW-0547">Nucleotide-binding</keyword>
<dbReference type="EMBL" id="BEHY01000001">
    <property type="protein sequence ID" value="GBD07846.1"/>
    <property type="molecule type" value="Genomic_DNA"/>
</dbReference>
<feature type="compositionally biased region" description="Basic and acidic residues" evidence="18">
    <location>
        <begin position="1"/>
        <end position="19"/>
    </location>
</feature>
<dbReference type="SFLD" id="SFLDF00027">
    <property type="entry name" value="p-type_atpase"/>
    <property type="match status" value="1"/>
</dbReference>
<dbReference type="SUPFAM" id="SSF56784">
    <property type="entry name" value="HAD-like"/>
    <property type="match status" value="1"/>
</dbReference>
<dbReference type="InterPro" id="IPR059000">
    <property type="entry name" value="ATPase_P-type_domA"/>
</dbReference>
<accession>A0A2H5Y339</accession>
<evidence type="ECO:0000256" key="13">
    <source>
        <dbReference type="ARBA" id="ARBA00022989"/>
    </source>
</evidence>
<keyword evidence="9" id="KW-0187">Copper transport</keyword>
<feature type="transmembrane region" description="Helical" evidence="17">
    <location>
        <begin position="666"/>
        <end position="686"/>
    </location>
</feature>
<feature type="domain" description="P-type ATPase A" evidence="19">
    <location>
        <begin position="184"/>
        <end position="284"/>
    </location>
</feature>
<evidence type="ECO:0000313" key="20">
    <source>
        <dbReference type="EMBL" id="GBD07846.1"/>
    </source>
</evidence>
<dbReference type="GO" id="GO:0016887">
    <property type="term" value="F:ATP hydrolysis activity"/>
    <property type="evidence" value="ECO:0007669"/>
    <property type="project" value="InterPro"/>
</dbReference>
<keyword evidence="12" id="KW-1278">Translocase</keyword>
<dbReference type="GO" id="GO:0005886">
    <property type="term" value="C:plasma membrane"/>
    <property type="evidence" value="ECO:0007669"/>
    <property type="project" value="UniProtKB-SubCell"/>
</dbReference>
<dbReference type="PANTHER" id="PTHR43520">
    <property type="entry name" value="ATP7, ISOFORM B"/>
    <property type="match status" value="1"/>
</dbReference>
<dbReference type="FunFam" id="2.70.150.10:FF:000020">
    <property type="entry name" value="Copper-exporting P-type ATPase A"/>
    <property type="match status" value="1"/>
</dbReference>
<keyword evidence="11" id="KW-0460">Magnesium</keyword>
<dbReference type="Gene3D" id="3.40.1110.10">
    <property type="entry name" value="Calcium-transporting ATPase, cytoplasmic domain N"/>
    <property type="match status" value="1"/>
</dbReference>
<dbReference type="InterPro" id="IPR023214">
    <property type="entry name" value="HAD_sf"/>
</dbReference>
<evidence type="ECO:0000313" key="21">
    <source>
        <dbReference type="Proteomes" id="UP000236642"/>
    </source>
</evidence>
<evidence type="ECO:0000256" key="4">
    <source>
        <dbReference type="ARBA" id="ARBA00022475"/>
    </source>
</evidence>
<keyword evidence="3" id="KW-0813">Transport</keyword>
<dbReference type="InterPro" id="IPR023299">
    <property type="entry name" value="ATPase_P-typ_cyto_dom_N"/>
</dbReference>
<keyword evidence="13 17" id="KW-1133">Transmembrane helix</keyword>
<dbReference type="PROSITE" id="PS00154">
    <property type="entry name" value="ATPASE_E1_E2"/>
    <property type="match status" value="1"/>
</dbReference>
<dbReference type="GO" id="GO:0055070">
    <property type="term" value="P:copper ion homeostasis"/>
    <property type="evidence" value="ECO:0007669"/>
    <property type="project" value="TreeGrafter"/>
</dbReference>
<dbReference type="InterPro" id="IPR036412">
    <property type="entry name" value="HAD-like_sf"/>
</dbReference>
<feature type="transmembrane region" description="Helical" evidence="17">
    <location>
        <begin position="301"/>
        <end position="322"/>
    </location>
</feature>
<dbReference type="NCBIfam" id="TIGR01525">
    <property type="entry name" value="ATPase-IB_hvy"/>
    <property type="match status" value="1"/>
</dbReference>
<dbReference type="InterPro" id="IPR027256">
    <property type="entry name" value="P-typ_ATPase_IB"/>
</dbReference>
<feature type="transmembrane region" description="Helical" evidence="17">
    <location>
        <begin position="641"/>
        <end position="660"/>
    </location>
</feature>
<evidence type="ECO:0000256" key="8">
    <source>
        <dbReference type="ARBA" id="ARBA00022741"/>
    </source>
</evidence>
<dbReference type="PRINTS" id="PR00120">
    <property type="entry name" value="HATPASE"/>
</dbReference>
<proteinExistence type="inferred from homology"/>
<evidence type="ECO:0000259" key="19">
    <source>
        <dbReference type="Pfam" id="PF00122"/>
    </source>
</evidence>
<evidence type="ECO:0000256" key="2">
    <source>
        <dbReference type="ARBA" id="ARBA00006024"/>
    </source>
</evidence>
<dbReference type="Pfam" id="PF00702">
    <property type="entry name" value="Hydrolase"/>
    <property type="match status" value="1"/>
</dbReference>
<keyword evidence="5" id="KW-0597">Phosphoprotein</keyword>
<evidence type="ECO:0000256" key="9">
    <source>
        <dbReference type="ARBA" id="ARBA00022796"/>
    </source>
</evidence>
<dbReference type="GO" id="GO:0005524">
    <property type="term" value="F:ATP binding"/>
    <property type="evidence" value="ECO:0007669"/>
    <property type="project" value="UniProtKB-UniRule"/>
</dbReference>
<comment type="caution">
    <text evidence="20">The sequence shown here is derived from an EMBL/GenBank/DDBJ whole genome shotgun (WGS) entry which is preliminary data.</text>
</comment>
<dbReference type="Gene3D" id="3.40.50.1000">
    <property type="entry name" value="HAD superfamily/HAD-like"/>
    <property type="match status" value="1"/>
</dbReference>
<gene>
    <name evidence="20" type="primary">copB</name>
    <name evidence="20" type="ORF">HRbin22_00072</name>
</gene>
<dbReference type="GO" id="GO:0005507">
    <property type="term" value="F:copper ion binding"/>
    <property type="evidence" value="ECO:0007669"/>
    <property type="project" value="TreeGrafter"/>
</dbReference>